<accession>A0A6N3G781</accession>
<keyword evidence="1" id="KW-1133">Transmembrane helix</keyword>
<dbReference type="Pfam" id="PF13786">
    <property type="entry name" value="DUF4179"/>
    <property type="match status" value="1"/>
</dbReference>
<name>A0A6N3G781_9CLOT</name>
<dbReference type="InterPro" id="IPR025436">
    <property type="entry name" value="DUF4179"/>
</dbReference>
<feature type="transmembrane region" description="Helical" evidence="1">
    <location>
        <begin position="41"/>
        <end position="60"/>
    </location>
</feature>
<evidence type="ECO:0000256" key="1">
    <source>
        <dbReference type="SAM" id="Phobius"/>
    </source>
</evidence>
<reference evidence="3" key="1">
    <citation type="submission" date="2019-11" db="EMBL/GenBank/DDBJ databases">
        <authorList>
            <person name="Feng L."/>
        </authorList>
    </citation>
    <scope>NUCLEOTIDE SEQUENCE</scope>
    <source>
        <strain evidence="3">CTertiumLFYP3</strain>
    </source>
</reference>
<keyword evidence="1" id="KW-0812">Transmembrane</keyword>
<gene>
    <name evidence="3" type="ORF">CTLFYP3_03038</name>
</gene>
<evidence type="ECO:0000259" key="2">
    <source>
        <dbReference type="Pfam" id="PF13786"/>
    </source>
</evidence>
<dbReference type="EMBL" id="CACRTO010000046">
    <property type="protein sequence ID" value="VYU59970.1"/>
    <property type="molecule type" value="Genomic_DNA"/>
</dbReference>
<feature type="domain" description="DUF4179" evidence="2">
    <location>
        <begin position="36"/>
        <end position="128"/>
    </location>
</feature>
<evidence type="ECO:0000313" key="3">
    <source>
        <dbReference type="EMBL" id="VYU59970.1"/>
    </source>
</evidence>
<protein>
    <recommendedName>
        <fullName evidence="2">DUF4179 domain-containing protein</fullName>
    </recommendedName>
</protein>
<dbReference type="AlphaFoldDB" id="A0A6N3G781"/>
<sequence>MKDIFEKEKIAYKNIETPEDLDFLVSKFIHEGKKKNNKIGLIVKIVAASFMSIFLVLNLVPKVSIVAQSLPIIGKLAELLTMDKGFSNAVEANLVQNIGYENEINGIKLKVSNVVGDYKTIWIEYEVEEEYNVKVDLLNQNEEDKISAFYSHTTEAYGKSGNYIQCNFEKFEQEFLMIFNIYNKDRSESLAVFKVPIKLEDKFGKGKNDIDISNNIIKTEVGDIEIKSINSSKTRTSLSFSLNSDEYNFVSFQNPVLIDDKGIEYEMSNLLSYPSGDKRIEFEGEVKDSNIIFKCDGIFYDKKYGKKLIVDLNNKLVQDNEYNTTFESYESNILQLKTENVEDIEFERESKEYEFISKSGFGESVSENLYKGSSIITSFDIVDEGDGIIEIDINFIAKDKSGGFEFVINE</sequence>
<organism evidence="3">
    <name type="scientific">Clostridium tertium</name>
    <dbReference type="NCBI Taxonomy" id="1559"/>
    <lineage>
        <taxon>Bacteria</taxon>
        <taxon>Bacillati</taxon>
        <taxon>Bacillota</taxon>
        <taxon>Clostridia</taxon>
        <taxon>Eubacteriales</taxon>
        <taxon>Clostridiaceae</taxon>
        <taxon>Clostridium</taxon>
    </lineage>
</organism>
<keyword evidence="1" id="KW-0472">Membrane</keyword>
<proteinExistence type="predicted"/>
<dbReference type="RefSeq" id="WP_156627475.1">
    <property type="nucleotide sequence ID" value="NZ_CACRTO010000046.1"/>
</dbReference>